<proteinExistence type="predicted"/>
<gene>
    <name evidence="2" type="ORF">Y717_11315</name>
</gene>
<evidence type="ECO:0000259" key="1">
    <source>
        <dbReference type="Pfam" id="PF13577"/>
    </source>
</evidence>
<evidence type="ECO:0000313" key="2">
    <source>
        <dbReference type="EMBL" id="PVE04493.1"/>
    </source>
</evidence>
<accession>A0A2T7SNK2</accession>
<dbReference type="AlphaFoldDB" id="A0A2T7SNK2"/>
<organism evidence="2 3">
    <name type="scientific">Streptomyces scopuliridis RB72</name>
    <dbReference type="NCBI Taxonomy" id="1440053"/>
    <lineage>
        <taxon>Bacteria</taxon>
        <taxon>Bacillati</taxon>
        <taxon>Actinomycetota</taxon>
        <taxon>Actinomycetes</taxon>
        <taxon>Kitasatosporales</taxon>
        <taxon>Streptomycetaceae</taxon>
        <taxon>Streptomyces</taxon>
    </lineage>
</organism>
<dbReference type="Proteomes" id="UP000245992">
    <property type="component" value="Unassembled WGS sequence"/>
</dbReference>
<sequence>MTQRVDLATVMDRLAIDEVITGYAVAMDDADWPGFRALFTPDGRADYTAAGGIEGPAAEIADWLAGTLRPFTVRQHLIVNRRLRIQDLGGYPGDRAELRADYLSPLRHESGEDLMSGGGFTFGLLRGEEGWQLRTVTVQEKWRRASVPAGLG</sequence>
<keyword evidence="3" id="KW-1185">Reference proteome</keyword>
<dbReference type="InterPro" id="IPR032710">
    <property type="entry name" value="NTF2-like_dom_sf"/>
</dbReference>
<protein>
    <recommendedName>
        <fullName evidence="1">SnoaL-like domain-containing protein</fullName>
    </recommendedName>
</protein>
<dbReference type="SUPFAM" id="SSF54427">
    <property type="entry name" value="NTF2-like"/>
    <property type="match status" value="1"/>
</dbReference>
<dbReference type="Pfam" id="PF13577">
    <property type="entry name" value="SnoaL_4"/>
    <property type="match status" value="1"/>
</dbReference>
<dbReference type="EMBL" id="AZSP01000387">
    <property type="protein sequence ID" value="PVE04493.1"/>
    <property type="molecule type" value="Genomic_DNA"/>
</dbReference>
<dbReference type="RefSeq" id="WP_030353080.1">
    <property type="nucleotide sequence ID" value="NZ_AZSP01000387.1"/>
</dbReference>
<name>A0A2T7SNK2_9ACTN</name>
<dbReference type="STRING" id="1440053.GCA_000718095_04051"/>
<dbReference type="InterPro" id="IPR037401">
    <property type="entry name" value="SnoaL-like"/>
</dbReference>
<comment type="caution">
    <text evidence="2">The sequence shown here is derived from an EMBL/GenBank/DDBJ whole genome shotgun (WGS) entry which is preliminary data.</text>
</comment>
<evidence type="ECO:0000313" key="3">
    <source>
        <dbReference type="Proteomes" id="UP000245992"/>
    </source>
</evidence>
<feature type="domain" description="SnoaL-like" evidence="1">
    <location>
        <begin position="10"/>
        <end position="136"/>
    </location>
</feature>
<reference evidence="2 3" key="1">
    <citation type="submission" date="2013-12" db="EMBL/GenBank/DDBJ databases">
        <title>Annotated genome of Streptomyces scopuliridis.</title>
        <authorList>
            <person name="Olson J.B."/>
        </authorList>
    </citation>
    <scope>NUCLEOTIDE SEQUENCE [LARGE SCALE GENOMIC DNA]</scope>
    <source>
        <strain evidence="2 3">RB72</strain>
    </source>
</reference>
<dbReference type="Gene3D" id="3.10.450.50">
    <property type="match status" value="1"/>
</dbReference>